<dbReference type="InParanoid" id="A7RY73"/>
<dbReference type="PANTHER" id="PTHR43827:SF3">
    <property type="entry name" value="NADP-DEPENDENT OXIDOREDUCTASE DOMAIN-CONTAINING PROTEIN"/>
    <property type="match status" value="1"/>
</dbReference>
<name>A7RY73_NEMVE</name>
<feature type="site" description="Lowers pKa of active site Tyr" evidence="6">
    <location>
        <position position="60"/>
    </location>
</feature>
<evidence type="ECO:0000256" key="3">
    <source>
        <dbReference type="ARBA" id="ARBA00023002"/>
    </source>
</evidence>
<dbReference type="PANTHER" id="PTHR43827">
    <property type="entry name" value="2,5-DIKETO-D-GLUCONIC ACID REDUCTASE"/>
    <property type="match status" value="1"/>
</dbReference>
<organism evidence="8 9">
    <name type="scientific">Nematostella vectensis</name>
    <name type="common">Starlet sea anemone</name>
    <dbReference type="NCBI Taxonomy" id="45351"/>
    <lineage>
        <taxon>Eukaryota</taxon>
        <taxon>Metazoa</taxon>
        <taxon>Cnidaria</taxon>
        <taxon>Anthozoa</taxon>
        <taxon>Hexacorallia</taxon>
        <taxon>Actiniaria</taxon>
        <taxon>Edwardsiidae</taxon>
        <taxon>Nematostella</taxon>
    </lineage>
</organism>
<dbReference type="InterPro" id="IPR023210">
    <property type="entry name" value="NADP_OxRdtase_dom"/>
</dbReference>
<comment type="similarity">
    <text evidence="1">Belongs to the aldo/keto reductase family.</text>
</comment>
<keyword evidence="2" id="KW-0521">NADP</keyword>
<dbReference type="InterPro" id="IPR020471">
    <property type="entry name" value="AKR"/>
</dbReference>
<dbReference type="CDD" id="cd19136">
    <property type="entry name" value="AKR_DrGR-like"/>
    <property type="match status" value="1"/>
</dbReference>
<protein>
    <recommendedName>
        <fullName evidence="7">NADP-dependent oxidoreductase domain-containing protein</fullName>
    </recommendedName>
</protein>
<evidence type="ECO:0000256" key="4">
    <source>
        <dbReference type="PIRSR" id="PIRSR000097-1"/>
    </source>
</evidence>
<evidence type="ECO:0000256" key="6">
    <source>
        <dbReference type="PIRSR" id="PIRSR000097-3"/>
    </source>
</evidence>
<dbReference type="Proteomes" id="UP000001593">
    <property type="component" value="Unassembled WGS sequence"/>
</dbReference>
<reference evidence="8 9" key="1">
    <citation type="journal article" date="2007" name="Science">
        <title>Sea anemone genome reveals ancestral eumetazoan gene repertoire and genomic organization.</title>
        <authorList>
            <person name="Putnam N.H."/>
            <person name="Srivastava M."/>
            <person name="Hellsten U."/>
            <person name="Dirks B."/>
            <person name="Chapman J."/>
            <person name="Salamov A."/>
            <person name="Terry A."/>
            <person name="Shapiro H."/>
            <person name="Lindquist E."/>
            <person name="Kapitonov V.V."/>
            <person name="Jurka J."/>
            <person name="Genikhovich G."/>
            <person name="Grigoriev I.V."/>
            <person name="Lucas S.M."/>
            <person name="Steele R.E."/>
            <person name="Finnerty J.R."/>
            <person name="Technau U."/>
            <person name="Martindale M.Q."/>
            <person name="Rokhsar D.S."/>
        </authorList>
    </citation>
    <scope>NUCLEOTIDE SEQUENCE [LARGE SCALE GENOMIC DNA]</scope>
    <source>
        <strain evidence="9">CH2 X CH6</strain>
    </source>
</reference>
<dbReference type="FunFam" id="3.20.20.100:FF:000002">
    <property type="entry name" value="2,5-diketo-D-gluconic acid reductase A"/>
    <property type="match status" value="1"/>
</dbReference>
<dbReference type="OMA" id="PRIHLGV"/>
<evidence type="ECO:0000313" key="9">
    <source>
        <dbReference type="Proteomes" id="UP000001593"/>
    </source>
</evidence>
<dbReference type="STRING" id="45351.A7RY73"/>
<dbReference type="OrthoDB" id="416253at2759"/>
<dbReference type="HOGENOM" id="CLU_023205_0_1_1"/>
<dbReference type="InterPro" id="IPR036812">
    <property type="entry name" value="NAD(P)_OxRdtase_dom_sf"/>
</dbReference>
<dbReference type="eggNOG" id="KOG1577">
    <property type="taxonomic scope" value="Eukaryota"/>
</dbReference>
<gene>
    <name evidence="8" type="ORF">NEMVEDRAFT_v1g228986</name>
</gene>
<feature type="domain" description="NADP-dependent oxidoreductase" evidence="7">
    <location>
        <begin position="11"/>
        <end position="254"/>
    </location>
</feature>
<dbReference type="InterPro" id="IPR018170">
    <property type="entry name" value="Aldo/ket_reductase_CS"/>
</dbReference>
<evidence type="ECO:0000256" key="5">
    <source>
        <dbReference type="PIRSR" id="PIRSR000097-2"/>
    </source>
</evidence>
<dbReference type="SUPFAM" id="SSF51430">
    <property type="entry name" value="NAD(P)-linked oxidoreductase"/>
    <property type="match status" value="1"/>
</dbReference>
<feature type="active site" description="Proton donor" evidence="4">
    <location>
        <position position="31"/>
    </location>
</feature>
<keyword evidence="9" id="KW-1185">Reference proteome</keyword>
<dbReference type="EMBL" id="DS469552">
    <property type="protein sequence ID" value="EDO43648.1"/>
    <property type="molecule type" value="Genomic_DNA"/>
</dbReference>
<sequence>MRSTPDCDVIYEALDAALGCGYRLIDTAAVYRNEEDIGRSLKRLYTKYGLRRKDIFITSKLAPRDHGIDKAEKACLKSIQNLGCEYLDLYLIHWPGVQKLKSDDPKNAVLRTESWKALEKLSFAGHISSIGISNYTIGHIEELLGFANVTPALLQVEFHPRLYQTKLLEFCQSNTITLQAYTSLGQGKLLNESEVLQVACQHNVTPAQVLLKWALQHGVGVIPKSTNPKNITTNIDLSDLQLSAEDMALLDNLNSDLHFCWDPSRVL</sequence>
<dbReference type="PIRSF" id="PIRSF000097">
    <property type="entry name" value="AKR"/>
    <property type="match status" value="1"/>
</dbReference>
<dbReference type="PROSITE" id="PS00798">
    <property type="entry name" value="ALDOKETO_REDUCTASE_1"/>
    <property type="match status" value="1"/>
</dbReference>
<dbReference type="GO" id="GO:0016616">
    <property type="term" value="F:oxidoreductase activity, acting on the CH-OH group of donors, NAD or NADP as acceptor"/>
    <property type="evidence" value="ECO:0007669"/>
    <property type="project" value="UniProtKB-ARBA"/>
</dbReference>
<feature type="binding site" evidence="5">
    <location>
        <position position="93"/>
    </location>
    <ligand>
        <name>substrate</name>
    </ligand>
</feature>
<keyword evidence="3" id="KW-0560">Oxidoreductase</keyword>
<evidence type="ECO:0000313" key="8">
    <source>
        <dbReference type="EMBL" id="EDO43648.1"/>
    </source>
</evidence>
<evidence type="ECO:0000259" key="7">
    <source>
        <dbReference type="Pfam" id="PF00248"/>
    </source>
</evidence>
<accession>A7RY73</accession>
<evidence type="ECO:0000256" key="1">
    <source>
        <dbReference type="ARBA" id="ARBA00007905"/>
    </source>
</evidence>
<dbReference type="AlphaFoldDB" id="A7RY73"/>
<dbReference type="PhylomeDB" id="A7RY73"/>
<evidence type="ECO:0000256" key="2">
    <source>
        <dbReference type="ARBA" id="ARBA00022857"/>
    </source>
</evidence>
<dbReference type="Gene3D" id="3.20.20.100">
    <property type="entry name" value="NADP-dependent oxidoreductase domain"/>
    <property type="match status" value="1"/>
</dbReference>
<dbReference type="Pfam" id="PF00248">
    <property type="entry name" value="Aldo_ket_red"/>
    <property type="match status" value="1"/>
</dbReference>
<dbReference type="PRINTS" id="PR00069">
    <property type="entry name" value="ALDKETRDTASE"/>
</dbReference>
<proteinExistence type="inferred from homology"/>
<dbReference type="KEGG" id="nve:5515584"/>